<organism evidence="2 3">
    <name type="scientific">Cotesia glomerata</name>
    <name type="common">Lepidopteran parasitic wasp</name>
    <name type="synonym">Apanteles glomeratus</name>
    <dbReference type="NCBI Taxonomy" id="32391"/>
    <lineage>
        <taxon>Eukaryota</taxon>
        <taxon>Metazoa</taxon>
        <taxon>Ecdysozoa</taxon>
        <taxon>Arthropoda</taxon>
        <taxon>Hexapoda</taxon>
        <taxon>Insecta</taxon>
        <taxon>Pterygota</taxon>
        <taxon>Neoptera</taxon>
        <taxon>Endopterygota</taxon>
        <taxon>Hymenoptera</taxon>
        <taxon>Apocrita</taxon>
        <taxon>Ichneumonoidea</taxon>
        <taxon>Braconidae</taxon>
        <taxon>Microgastrinae</taxon>
        <taxon>Cotesia</taxon>
    </lineage>
</organism>
<feature type="region of interest" description="Disordered" evidence="1">
    <location>
        <begin position="1"/>
        <end position="26"/>
    </location>
</feature>
<dbReference type="Proteomes" id="UP000826195">
    <property type="component" value="Unassembled WGS sequence"/>
</dbReference>
<gene>
    <name evidence="2" type="ORF">KQX54_014004</name>
</gene>
<comment type="caution">
    <text evidence="2">The sequence shown here is derived from an EMBL/GenBank/DDBJ whole genome shotgun (WGS) entry which is preliminary data.</text>
</comment>
<keyword evidence="3" id="KW-1185">Reference proteome</keyword>
<evidence type="ECO:0000256" key="1">
    <source>
        <dbReference type="SAM" id="MobiDB-lite"/>
    </source>
</evidence>
<name>A0AAV7IHP3_COTGL</name>
<dbReference type="EMBL" id="JAHXZJ010000374">
    <property type="protein sequence ID" value="KAH0561170.1"/>
    <property type="molecule type" value="Genomic_DNA"/>
</dbReference>
<evidence type="ECO:0000313" key="2">
    <source>
        <dbReference type="EMBL" id="KAH0561170.1"/>
    </source>
</evidence>
<feature type="compositionally biased region" description="Polar residues" evidence="1">
    <location>
        <begin position="1"/>
        <end position="14"/>
    </location>
</feature>
<feature type="compositionally biased region" description="Polar residues" evidence="1">
    <location>
        <begin position="144"/>
        <end position="154"/>
    </location>
</feature>
<protein>
    <submittedName>
        <fullName evidence="2">Uncharacterized protein</fullName>
    </submittedName>
</protein>
<feature type="compositionally biased region" description="Polar residues" evidence="1">
    <location>
        <begin position="77"/>
        <end position="91"/>
    </location>
</feature>
<evidence type="ECO:0000313" key="3">
    <source>
        <dbReference type="Proteomes" id="UP000826195"/>
    </source>
</evidence>
<sequence length="377" mass="43359">MSLSQSVSRATRSGRNVKKPKRFQSSNMFEGMAEEIVILQTEDPTNKLLLRTEERIKEDSTNVTKEKVDQHLHINDNDSPSIQHDNNSNTKPVAHKSDYVIPSKKFIPITSNVIQDPPLSVHALKNNQKNANNLAAQQLNSNNGKAKSQQTKPGTSPKDHNNYQYQRIENLIVTSLRRIDEKQNERMDNLENMLRQREPMVANAPRNNNIGNHNPRPPGFPITSLDEYNAYEDDDDNQESQNQLRQYLAQEEAGSSNCKDSIRKFYYHTFSPSIFKKLQWTSHNLKNRPEMRGLFNSKISNVFFEAIHECQHDKRLTSDEFSKHMTAAIEAGKQSLRDSHKRNQRNNPAPRRSCATAIKAKYGRFDENARMDANDED</sequence>
<feature type="region of interest" description="Disordered" evidence="1">
    <location>
        <begin position="332"/>
        <end position="354"/>
    </location>
</feature>
<reference evidence="2 3" key="1">
    <citation type="journal article" date="2021" name="J. Hered.">
        <title>A chromosome-level genome assembly of the parasitoid wasp, Cotesia glomerata (Hymenoptera: Braconidae).</title>
        <authorList>
            <person name="Pinto B.J."/>
            <person name="Weis J.J."/>
            <person name="Gamble T."/>
            <person name="Ode P.J."/>
            <person name="Paul R."/>
            <person name="Zaspel J.M."/>
        </authorList>
    </citation>
    <scope>NUCLEOTIDE SEQUENCE [LARGE SCALE GENOMIC DNA]</scope>
    <source>
        <strain evidence="2">CgM1</strain>
    </source>
</reference>
<dbReference type="AlphaFoldDB" id="A0AAV7IHP3"/>
<feature type="region of interest" description="Disordered" evidence="1">
    <location>
        <begin position="141"/>
        <end position="162"/>
    </location>
</feature>
<feature type="region of interest" description="Disordered" evidence="1">
    <location>
        <begin position="58"/>
        <end position="94"/>
    </location>
</feature>
<accession>A0AAV7IHP3</accession>
<feature type="region of interest" description="Disordered" evidence="1">
    <location>
        <begin position="205"/>
        <end position="226"/>
    </location>
</feature>
<proteinExistence type="predicted"/>
<feature type="compositionally biased region" description="Basic and acidic residues" evidence="1">
    <location>
        <begin position="58"/>
        <end position="76"/>
    </location>
</feature>